<organism evidence="1 2">
    <name type="scientific">Candidatus Accumulibacter affinis</name>
    <dbReference type="NCBI Taxonomy" id="2954384"/>
    <lineage>
        <taxon>Bacteria</taxon>
        <taxon>Pseudomonadati</taxon>
        <taxon>Pseudomonadota</taxon>
        <taxon>Betaproteobacteria</taxon>
        <taxon>Candidatus Accumulibacter</taxon>
    </lineage>
</organism>
<protein>
    <submittedName>
        <fullName evidence="1">Uncharacterized protein</fullName>
    </submittedName>
</protein>
<dbReference type="Proteomes" id="UP000706151">
    <property type="component" value="Unassembled WGS sequence"/>
</dbReference>
<accession>A0A935W448</accession>
<gene>
    <name evidence="1" type="ORF">IPK02_06025</name>
</gene>
<proteinExistence type="predicted"/>
<sequence length="59" mass="6879">MKPDLNREQTMIIVERARYQRSLATGDFYAAATRKTLTWLARGINRFLHLLLMSPTANR</sequence>
<evidence type="ECO:0000313" key="2">
    <source>
        <dbReference type="Proteomes" id="UP000706151"/>
    </source>
</evidence>
<name>A0A935W448_9PROT</name>
<evidence type="ECO:0000313" key="1">
    <source>
        <dbReference type="EMBL" id="MBK7953548.1"/>
    </source>
</evidence>
<reference evidence="1 2" key="1">
    <citation type="submission" date="2020-10" db="EMBL/GenBank/DDBJ databases">
        <title>Connecting structure to function with the recovery of over 1000 high-quality activated sludge metagenome-assembled genomes encoding full-length rRNA genes using long-read sequencing.</title>
        <authorList>
            <person name="Singleton C.M."/>
            <person name="Petriglieri F."/>
            <person name="Kristensen J.M."/>
            <person name="Kirkegaard R.H."/>
            <person name="Michaelsen T.Y."/>
            <person name="Andersen M.H."/>
            <person name="Karst S.M."/>
            <person name="Dueholm M.S."/>
            <person name="Nielsen P.H."/>
            <person name="Albertsen M."/>
        </authorList>
    </citation>
    <scope>NUCLEOTIDE SEQUENCE [LARGE SCALE GENOMIC DNA]</scope>
    <source>
        <strain evidence="1">Fred_18-Q3-R57-64_BAT3C.720</strain>
    </source>
</reference>
<dbReference type="AlphaFoldDB" id="A0A935W448"/>
<comment type="caution">
    <text evidence="1">The sequence shown here is derived from an EMBL/GenBank/DDBJ whole genome shotgun (WGS) entry which is preliminary data.</text>
</comment>
<dbReference type="EMBL" id="JADJOT010000006">
    <property type="protein sequence ID" value="MBK7953548.1"/>
    <property type="molecule type" value="Genomic_DNA"/>
</dbReference>